<comment type="caution">
    <text evidence="3">The sequence shown here is derived from an EMBL/GenBank/DDBJ whole genome shotgun (WGS) entry which is preliminary data.</text>
</comment>
<keyword evidence="4" id="KW-1185">Reference proteome</keyword>
<evidence type="ECO:0000256" key="1">
    <source>
        <dbReference type="SAM" id="MobiDB-lite"/>
    </source>
</evidence>
<feature type="region of interest" description="Disordered" evidence="1">
    <location>
        <begin position="29"/>
        <end position="68"/>
    </location>
</feature>
<gene>
    <name evidence="3" type="ORF">AKO1_011563</name>
</gene>
<sequence>MRAQLIIVAMLLLIALFCTARKNNQRRNRLRAEKDLVPNTNAQRDPRNKRGGDYQKSRNRRKPMPLNVGDREAIRDIKADYRGGQHRQYKNRKNLLPHVAKRELKRGGGYTEHVVGGARTPKGGFRPGQGANGSKRLVVRRNHGGGMQKKYKTTNHYRTFTGYM</sequence>
<feature type="chain" id="PRO_5043946487" evidence="2">
    <location>
        <begin position="21"/>
        <end position="164"/>
    </location>
</feature>
<dbReference type="AlphaFoldDB" id="A0AAW2ZK65"/>
<feature type="compositionally biased region" description="Basic and acidic residues" evidence="1">
    <location>
        <begin position="44"/>
        <end position="56"/>
    </location>
</feature>
<evidence type="ECO:0000313" key="4">
    <source>
        <dbReference type="Proteomes" id="UP001431209"/>
    </source>
</evidence>
<evidence type="ECO:0000313" key="3">
    <source>
        <dbReference type="EMBL" id="KAL0489724.1"/>
    </source>
</evidence>
<protein>
    <submittedName>
        <fullName evidence="3">BAG family molecular chaperone regulator 6</fullName>
    </submittedName>
</protein>
<dbReference type="Proteomes" id="UP001431209">
    <property type="component" value="Unassembled WGS sequence"/>
</dbReference>
<name>A0AAW2ZK65_9EUKA</name>
<keyword evidence="2" id="KW-0732">Signal</keyword>
<feature type="region of interest" description="Disordered" evidence="1">
    <location>
        <begin position="111"/>
        <end position="133"/>
    </location>
</feature>
<dbReference type="EMBL" id="JAOPGA020001597">
    <property type="protein sequence ID" value="KAL0489724.1"/>
    <property type="molecule type" value="Genomic_DNA"/>
</dbReference>
<dbReference type="Gene3D" id="3.10.450.30">
    <property type="entry name" value="Microbial ribonucleases"/>
    <property type="match status" value="1"/>
</dbReference>
<reference evidence="3 4" key="1">
    <citation type="submission" date="2024-03" db="EMBL/GenBank/DDBJ databases">
        <title>The Acrasis kona genome and developmental transcriptomes reveal deep origins of eukaryotic multicellular pathways.</title>
        <authorList>
            <person name="Sheikh S."/>
            <person name="Fu C.-J."/>
            <person name="Brown M.W."/>
            <person name="Baldauf S.L."/>
        </authorList>
    </citation>
    <scope>NUCLEOTIDE SEQUENCE [LARGE SCALE GENOMIC DNA]</scope>
    <source>
        <strain evidence="3 4">ATCC MYA-3509</strain>
    </source>
</reference>
<feature type="signal peptide" evidence="2">
    <location>
        <begin position="1"/>
        <end position="20"/>
    </location>
</feature>
<organism evidence="3 4">
    <name type="scientific">Acrasis kona</name>
    <dbReference type="NCBI Taxonomy" id="1008807"/>
    <lineage>
        <taxon>Eukaryota</taxon>
        <taxon>Discoba</taxon>
        <taxon>Heterolobosea</taxon>
        <taxon>Tetramitia</taxon>
        <taxon>Eutetramitia</taxon>
        <taxon>Acrasidae</taxon>
        <taxon>Acrasis</taxon>
    </lineage>
</organism>
<accession>A0AAW2ZK65</accession>
<proteinExistence type="predicted"/>
<evidence type="ECO:0000256" key="2">
    <source>
        <dbReference type="SAM" id="SignalP"/>
    </source>
</evidence>